<dbReference type="SUPFAM" id="SSF57783">
    <property type="entry name" value="Zinc beta-ribbon"/>
    <property type="match status" value="2"/>
</dbReference>
<keyword evidence="4" id="KW-1185">Reference proteome</keyword>
<comment type="caution">
    <text evidence="3">The sequence shown here is derived from an EMBL/GenBank/DDBJ whole genome shotgun (WGS) entry which is preliminary data.</text>
</comment>
<evidence type="ECO:0000256" key="1">
    <source>
        <dbReference type="SAM" id="MobiDB-lite"/>
    </source>
</evidence>
<feature type="compositionally biased region" description="Basic residues" evidence="1">
    <location>
        <begin position="169"/>
        <end position="193"/>
    </location>
</feature>
<dbReference type="Gene3D" id="3.30.65.10">
    <property type="entry name" value="Bacterial Topoisomerase I, domain 1"/>
    <property type="match status" value="3"/>
</dbReference>
<feature type="domain" description="DNA topoisomerase type IA zn finger" evidence="2">
    <location>
        <begin position="83"/>
        <end position="120"/>
    </location>
</feature>
<accession>A0AA35T1F7</accession>
<dbReference type="Pfam" id="PF01396">
    <property type="entry name" value="Zn_ribbon_Top1"/>
    <property type="match status" value="3"/>
</dbReference>
<dbReference type="GO" id="GO:0006265">
    <property type="term" value="P:DNA topological change"/>
    <property type="evidence" value="ECO:0007669"/>
    <property type="project" value="InterPro"/>
</dbReference>
<dbReference type="GO" id="GO:0003677">
    <property type="term" value="F:DNA binding"/>
    <property type="evidence" value="ECO:0007669"/>
    <property type="project" value="InterPro"/>
</dbReference>
<dbReference type="GO" id="GO:0005694">
    <property type="term" value="C:chromosome"/>
    <property type="evidence" value="ECO:0007669"/>
    <property type="project" value="InterPro"/>
</dbReference>
<feature type="domain" description="DNA topoisomerase type IA zn finger" evidence="2">
    <location>
        <begin position="1"/>
        <end position="28"/>
    </location>
</feature>
<dbReference type="InterPro" id="IPR013498">
    <property type="entry name" value="Topo_IA_Znf"/>
</dbReference>
<feature type="compositionally biased region" description="Polar residues" evidence="1">
    <location>
        <begin position="212"/>
        <end position="227"/>
    </location>
</feature>
<evidence type="ECO:0000313" key="3">
    <source>
        <dbReference type="EMBL" id="CAI8039995.1"/>
    </source>
</evidence>
<dbReference type="Proteomes" id="UP001174909">
    <property type="component" value="Unassembled WGS sequence"/>
</dbReference>
<feature type="compositionally biased region" description="Low complexity" evidence="1">
    <location>
        <begin position="197"/>
        <end position="211"/>
    </location>
</feature>
<organism evidence="3 4">
    <name type="scientific">Geodia barretti</name>
    <name type="common">Barrett's horny sponge</name>
    <dbReference type="NCBI Taxonomy" id="519541"/>
    <lineage>
        <taxon>Eukaryota</taxon>
        <taxon>Metazoa</taxon>
        <taxon>Porifera</taxon>
        <taxon>Demospongiae</taxon>
        <taxon>Heteroscleromorpha</taxon>
        <taxon>Tetractinellida</taxon>
        <taxon>Astrophorina</taxon>
        <taxon>Geodiidae</taxon>
        <taxon>Geodia</taxon>
    </lineage>
</organism>
<evidence type="ECO:0000313" key="4">
    <source>
        <dbReference type="Proteomes" id="UP001174909"/>
    </source>
</evidence>
<dbReference type="EMBL" id="CASHTH010003075">
    <property type="protein sequence ID" value="CAI8039995.1"/>
    <property type="molecule type" value="Genomic_DNA"/>
</dbReference>
<protein>
    <submittedName>
        <fullName evidence="3">Uncharacterized protein YrdD</fullName>
    </submittedName>
</protein>
<evidence type="ECO:0000259" key="2">
    <source>
        <dbReference type="Pfam" id="PF01396"/>
    </source>
</evidence>
<dbReference type="AlphaFoldDB" id="A0AA35T1F7"/>
<gene>
    <name evidence="3" type="ORF">GBAR_LOCUS22306</name>
</gene>
<sequence length="227" mass="25395">MVIKAGRFGRFVACTGYPKCRTTHPLKNTENGADSSEADVATDEVCDQCGKPMVIKTGRFGKFMACTGYPVCKATRPMKTGAICPKCGGDIVERRSRGRGRSFYGCSKYPDCDFISNRKPVLNPCPECSGMMVESGRNRVSCSCLRAWTEAAVEQNKKAQKHQQQTKPPHTKQQKKHKQKHKATKTQKTKQKKKQQEQTTTDTNTSKTENQNTKPKQTKPIQQNTTK</sequence>
<feature type="region of interest" description="Disordered" evidence="1">
    <location>
        <begin position="155"/>
        <end position="227"/>
    </location>
</feature>
<reference evidence="3" key="1">
    <citation type="submission" date="2023-03" db="EMBL/GenBank/DDBJ databases">
        <authorList>
            <person name="Steffen K."/>
            <person name="Cardenas P."/>
        </authorList>
    </citation>
    <scope>NUCLEOTIDE SEQUENCE</scope>
</reference>
<feature type="domain" description="DNA topoisomerase type IA zn finger" evidence="2">
    <location>
        <begin position="44"/>
        <end position="79"/>
    </location>
</feature>
<dbReference type="GO" id="GO:0003916">
    <property type="term" value="F:DNA topoisomerase activity"/>
    <property type="evidence" value="ECO:0007669"/>
    <property type="project" value="InterPro"/>
</dbReference>
<name>A0AA35T1F7_GEOBA</name>
<proteinExistence type="predicted"/>